<comment type="caution">
    <text evidence="4">The sequence shown here is derived from an EMBL/GenBank/DDBJ whole genome shotgun (WGS) entry which is preliminary data.</text>
</comment>
<dbReference type="PANTHER" id="PTHR43046:SF14">
    <property type="entry name" value="MUTT_NUDIX FAMILY PROTEIN"/>
    <property type="match status" value="1"/>
</dbReference>
<gene>
    <name evidence="4" type="ORF">SIL79_00025</name>
</gene>
<evidence type="ECO:0000259" key="3">
    <source>
        <dbReference type="PROSITE" id="PS51462"/>
    </source>
</evidence>
<dbReference type="PROSITE" id="PS51462">
    <property type="entry name" value="NUDIX"/>
    <property type="match status" value="1"/>
</dbReference>
<dbReference type="InterPro" id="IPR020476">
    <property type="entry name" value="Nudix_hydrolase"/>
</dbReference>
<dbReference type="InterPro" id="IPR015797">
    <property type="entry name" value="NUDIX_hydrolase-like_dom_sf"/>
</dbReference>
<proteinExistence type="predicted"/>
<comment type="cofactor">
    <cofactor evidence="1">
        <name>Mg(2+)</name>
        <dbReference type="ChEBI" id="CHEBI:18420"/>
    </cofactor>
</comment>
<dbReference type="CDD" id="cd04690">
    <property type="entry name" value="NUDIX_Hydrolase"/>
    <property type="match status" value="1"/>
</dbReference>
<accession>A0ABU4Q855</accession>
<keyword evidence="2" id="KW-0378">Hydrolase</keyword>
<dbReference type="PRINTS" id="PR00502">
    <property type="entry name" value="NUDIXFAMILY"/>
</dbReference>
<dbReference type="RefSeq" id="WP_039033720.1">
    <property type="nucleotide sequence ID" value="NZ_JAVMLA010000007.1"/>
</dbReference>
<dbReference type="Proteomes" id="UP001272773">
    <property type="component" value="Unassembled WGS sequence"/>
</dbReference>
<dbReference type="SUPFAM" id="SSF55811">
    <property type="entry name" value="Nudix"/>
    <property type="match status" value="1"/>
</dbReference>
<dbReference type="Gene3D" id="3.90.79.10">
    <property type="entry name" value="Nucleoside Triphosphate Pyrophosphohydrolase"/>
    <property type="match status" value="1"/>
</dbReference>
<reference evidence="4 5" key="1">
    <citation type="submission" date="2023-11" db="EMBL/GenBank/DDBJ databases">
        <title>MicrobeMod: A computational toolkit for identifying prokaryotic methylation and restriction-modification with nanopore sequencing.</title>
        <authorList>
            <person name="Crits-Christoph A."/>
            <person name="Kang S.C."/>
            <person name="Lee H."/>
            <person name="Ostrov N."/>
        </authorList>
    </citation>
    <scope>NUCLEOTIDE SEQUENCE [LARGE SCALE GENOMIC DNA]</scope>
    <source>
        <strain evidence="4 5">ATCC BAA-2732</strain>
    </source>
</reference>
<dbReference type="InterPro" id="IPR000086">
    <property type="entry name" value="NUDIX_hydrolase_dom"/>
</dbReference>
<dbReference type="Pfam" id="PF00293">
    <property type="entry name" value="NUDIX"/>
    <property type="match status" value="1"/>
</dbReference>
<evidence type="ECO:0000256" key="1">
    <source>
        <dbReference type="ARBA" id="ARBA00001946"/>
    </source>
</evidence>
<evidence type="ECO:0000313" key="4">
    <source>
        <dbReference type="EMBL" id="MDX6014768.1"/>
    </source>
</evidence>
<evidence type="ECO:0000313" key="5">
    <source>
        <dbReference type="Proteomes" id="UP001272773"/>
    </source>
</evidence>
<evidence type="ECO:0000256" key="2">
    <source>
        <dbReference type="ARBA" id="ARBA00022801"/>
    </source>
</evidence>
<dbReference type="EMBL" id="JAWXXR010000001">
    <property type="protein sequence ID" value="MDX6014768.1"/>
    <property type="molecule type" value="Genomic_DNA"/>
</dbReference>
<sequence>MKQLQSVAWLHEKNAEVLCVKSKGKDKFFIPGGKPEPGETLEQALTRELKEELSIELQQSTICYRFSITDKAFGLENTELTMHCFSAGFSGNINSAAEIESQEWIGIADMAKCAPAAQQAIARLLDCDH</sequence>
<organism evidence="4 5">
    <name type="scientific">Shewanella indica</name>
    <dbReference type="NCBI Taxonomy" id="768528"/>
    <lineage>
        <taxon>Bacteria</taxon>
        <taxon>Pseudomonadati</taxon>
        <taxon>Pseudomonadota</taxon>
        <taxon>Gammaproteobacteria</taxon>
        <taxon>Alteromonadales</taxon>
        <taxon>Shewanellaceae</taxon>
        <taxon>Shewanella</taxon>
    </lineage>
</organism>
<dbReference type="GeneID" id="88621847"/>
<protein>
    <submittedName>
        <fullName evidence="4">NUDIX domain-containing protein</fullName>
    </submittedName>
</protein>
<keyword evidence="5" id="KW-1185">Reference proteome</keyword>
<feature type="domain" description="Nudix hydrolase" evidence="3">
    <location>
        <begin position="1"/>
        <end position="126"/>
    </location>
</feature>
<dbReference type="PANTHER" id="PTHR43046">
    <property type="entry name" value="GDP-MANNOSE MANNOSYL HYDROLASE"/>
    <property type="match status" value="1"/>
</dbReference>
<name>A0ABU4Q855_9GAMM</name>